<accession>A0A9W7X9A0</accession>
<dbReference type="Proteomes" id="UP001164776">
    <property type="component" value="Unassembled WGS sequence"/>
</dbReference>
<gene>
    <name evidence="3" type="ORF">BS78_K327800</name>
</gene>
<name>A0A9W7X9A0_9POAL</name>
<proteinExistence type="predicted"/>
<evidence type="ECO:0000313" key="4">
    <source>
        <dbReference type="Proteomes" id="UP001164776"/>
    </source>
</evidence>
<keyword evidence="4" id="KW-1185">Reference proteome</keyword>
<dbReference type="EMBL" id="MU629898">
    <property type="protein sequence ID" value="KAJ1254766.1"/>
    <property type="molecule type" value="Genomic_DNA"/>
</dbReference>
<evidence type="ECO:0000256" key="1">
    <source>
        <dbReference type="SAM" id="Coils"/>
    </source>
</evidence>
<feature type="coiled-coil region" evidence="1">
    <location>
        <begin position="167"/>
        <end position="194"/>
    </location>
</feature>
<comment type="caution">
    <text evidence="3">The sequence shown here is derived from an EMBL/GenBank/DDBJ whole genome shotgun (WGS) entry which is preliminary data.</text>
</comment>
<reference evidence="3 4" key="1">
    <citation type="submission" date="2022-10" db="EMBL/GenBank/DDBJ databases">
        <title>WGS assembly of Paspalum vaginatum 540-79.</title>
        <authorList>
            <person name="Sun G."/>
            <person name="Wase N."/>
            <person name="Shu S."/>
            <person name="Jenkins J."/>
            <person name="Zhou B."/>
            <person name="Torres-Rodriguez J."/>
            <person name="Chen C."/>
            <person name="Sandor L."/>
            <person name="Plott C."/>
            <person name="Yoshinga Y."/>
            <person name="Daum C."/>
            <person name="Qi P."/>
            <person name="Barry K."/>
            <person name="Lipzen A."/>
            <person name="Berry L."/>
            <person name="Pedersen C."/>
            <person name="Gottilla T."/>
            <person name="Foltz A."/>
            <person name="Yu H."/>
            <person name="O'Malley R."/>
            <person name="Zhang C."/>
            <person name="Devos K."/>
            <person name="Sigmon B."/>
            <person name="Yu B."/>
            <person name="Obata T."/>
            <person name="Schmutz J."/>
            <person name="Schnable J."/>
        </authorList>
    </citation>
    <scope>NUCLEOTIDE SEQUENCE [LARGE SCALE GENOMIC DNA]</scope>
    <source>
        <strain evidence="4">cv. 540-79</strain>
    </source>
</reference>
<organism evidence="3 4">
    <name type="scientific">Paspalum vaginatum</name>
    <name type="common">seashore paspalum</name>
    <dbReference type="NCBI Taxonomy" id="158149"/>
    <lineage>
        <taxon>Eukaryota</taxon>
        <taxon>Viridiplantae</taxon>
        <taxon>Streptophyta</taxon>
        <taxon>Embryophyta</taxon>
        <taxon>Tracheophyta</taxon>
        <taxon>Spermatophyta</taxon>
        <taxon>Magnoliopsida</taxon>
        <taxon>Liliopsida</taxon>
        <taxon>Poales</taxon>
        <taxon>Poaceae</taxon>
        <taxon>PACMAD clade</taxon>
        <taxon>Panicoideae</taxon>
        <taxon>Andropogonodae</taxon>
        <taxon>Paspaleae</taxon>
        <taxon>Paspalinae</taxon>
        <taxon>Paspalum</taxon>
    </lineage>
</organism>
<protein>
    <submittedName>
        <fullName evidence="3">Uncharacterized protein</fullName>
    </submittedName>
</protein>
<evidence type="ECO:0000313" key="3">
    <source>
        <dbReference type="EMBL" id="KAJ1254766.1"/>
    </source>
</evidence>
<sequence>MGDEPGEEKEDPTREYWTKTKITRDSGNSFFHEELMKMLWRAYGRRQAGVEYDCFYHSYSTTRYLGRWEVLCKVRVSDGELEGDRELSTHWSAAPRETVAAAIQDAARCAFLVYNDKHYHLIEHRRERYYPRWILGGAGCIVASTVHQMRTTQDATVNLSAILHTELEHAIDEINTLHEENARLRRASDRMRAELGGPVTLDESQDVPEAPARPRLPYGSREARTHMDL</sequence>
<feature type="region of interest" description="Disordered" evidence="2">
    <location>
        <begin position="197"/>
        <end position="229"/>
    </location>
</feature>
<dbReference type="AlphaFoldDB" id="A0A9W7X9A0"/>
<keyword evidence="1" id="KW-0175">Coiled coil</keyword>
<evidence type="ECO:0000256" key="2">
    <source>
        <dbReference type="SAM" id="MobiDB-lite"/>
    </source>
</evidence>